<evidence type="ECO:0000256" key="1">
    <source>
        <dbReference type="SAM" id="SignalP"/>
    </source>
</evidence>
<gene>
    <name evidence="2" type="ORF">R7226_13295</name>
</gene>
<proteinExistence type="predicted"/>
<dbReference type="EMBL" id="JAWSTH010000031">
    <property type="protein sequence ID" value="MDW5595317.1"/>
    <property type="molecule type" value="Genomic_DNA"/>
</dbReference>
<reference evidence="3" key="1">
    <citation type="submission" date="2023-07" db="EMBL/GenBank/DDBJ databases">
        <title>Conexibacter stalactiti sp. nov., isolated from stalactites in a lava cave and emended description of the genus Conexibacter.</title>
        <authorList>
            <person name="Lee S.D."/>
        </authorList>
    </citation>
    <scope>NUCLEOTIDE SEQUENCE [LARGE SCALE GENOMIC DNA]</scope>
    <source>
        <strain evidence="3">KCTC 39840</strain>
    </source>
</reference>
<keyword evidence="3" id="KW-1185">Reference proteome</keyword>
<feature type="chain" id="PRO_5045921414" evidence="1">
    <location>
        <begin position="36"/>
        <end position="212"/>
    </location>
</feature>
<evidence type="ECO:0000313" key="3">
    <source>
        <dbReference type="Proteomes" id="UP001284601"/>
    </source>
</evidence>
<keyword evidence="1" id="KW-0732">Signal</keyword>
<protein>
    <submittedName>
        <fullName evidence="2">Uncharacterized protein</fullName>
    </submittedName>
</protein>
<dbReference type="RefSeq" id="WP_318597655.1">
    <property type="nucleotide sequence ID" value="NZ_JAWSTH010000031.1"/>
</dbReference>
<dbReference type="Proteomes" id="UP001284601">
    <property type="component" value="Unassembled WGS sequence"/>
</dbReference>
<sequence>MATTISTRRMSLRTMLLTLVLGAAAVAGFTGSANAATVTLNSGVIRLGTYDSTNNPPVNGSWVRLYQDGTSTFYSNRSSLTRDPTYTQLVNGTAGILLGRAQVSEGFSGPDSLSDDILNPQQFDSVRFGVFTTSGPTLLVDDTTNQIVGGNFSTWTVGYGGTDYPTGASGSALRGTVDPTGGAITLRWTADITNGPFAPFTSEWEIKGTYTP</sequence>
<organism evidence="2 3">
    <name type="scientific">Conexibacter stalactiti</name>
    <dbReference type="NCBI Taxonomy" id="1940611"/>
    <lineage>
        <taxon>Bacteria</taxon>
        <taxon>Bacillati</taxon>
        <taxon>Actinomycetota</taxon>
        <taxon>Thermoleophilia</taxon>
        <taxon>Solirubrobacterales</taxon>
        <taxon>Conexibacteraceae</taxon>
        <taxon>Conexibacter</taxon>
    </lineage>
</organism>
<feature type="signal peptide" evidence="1">
    <location>
        <begin position="1"/>
        <end position="35"/>
    </location>
</feature>
<comment type="caution">
    <text evidence="2">The sequence shown here is derived from an EMBL/GenBank/DDBJ whole genome shotgun (WGS) entry which is preliminary data.</text>
</comment>
<reference evidence="2 3" key="2">
    <citation type="submission" date="2023-10" db="EMBL/GenBank/DDBJ databases">
        <authorList>
            <person name="Han X.F."/>
        </authorList>
    </citation>
    <scope>NUCLEOTIDE SEQUENCE [LARGE SCALE GENOMIC DNA]</scope>
    <source>
        <strain evidence="2 3">KCTC 39840</strain>
    </source>
</reference>
<name>A0ABU4HPX3_9ACTN</name>
<evidence type="ECO:0000313" key="2">
    <source>
        <dbReference type="EMBL" id="MDW5595317.1"/>
    </source>
</evidence>
<accession>A0ABU4HPX3</accession>